<dbReference type="AlphaFoldDB" id="A0A8T9ZZA8"/>
<dbReference type="RefSeq" id="WP_247992459.1">
    <property type="nucleotide sequence ID" value="NZ_CP096019.1"/>
</dbReference>
<keyword evidence="2" id="KW-1185">Reference proteome</keyword>
<dbReference type="Proteomes" id="UP000831768">
    <property type="component" value="Chromosome"/>
</dbReference>
<name>A0A8T9ZZA8_9EURY</name>
<gene>
    <name evidence="1" type="ORF">MW046_07200</name>
</gene>
<dbReference type="InterPro" id="IPR055959">
    <property type="entry name" value="DUF7537"/>
</dbReference>
<reference evidence="1" key="1">
    <citation type="submission" date="2022-04" db="EMBL/GenBank/DDBJ databases">
        <title>Halocatena sp. nov., isolated from a salt lake.</title>
        <authorList>
            <person name="Cui H.-L."/>
        </authorList>
    </citation>
    <scope>NUCLEOTIDE SEQUENCE</scope>
    <source>
        <strain evidence="1">AD-1</strain>
    </source>
</reference>
<accession>A0A8T9ZZA8</accession>
<organism evidence="1 2">
    <name type="scientific">Halocatena salina</name>
    <dbReference type="NCBI Taxonomy" id="2934340"/>
    <lineage>
        <taxon>Archaea</taxon>
        <taxon>Methanobacteriati</taxon>
        <taxon>Methanobacteriota</taxon>
        <taxon>Stenosarchaea group</taxon>
        <taxon>Halobacteria</taxon>
        <taxon>Halobacteriales</taxon>
        <taxon>Natronomonadaceae</taxon>
        <taxon>Halocatena</taxon>
    </lineage>
</organism>
<evidence type="ECO:0000313" key="2">
    <source>
        <dbReference type="Proteomes" id="UP000831768"/>
    </source>
</evidence>
<proteinExistence type="predicted"/>
<dbReference type="GeneID" id="71927821"/>
<dbReference type="Pfam" id="PF24381">
    <property type="entry name" value="DUF7537"/>
    <property type="match status" value="1"/>
</dbReference>
<evidence type="ECO:0000313" key="1">
    <source>
        <dbReference type="EMBL" id="UPM41779.1"/>
    </source>
</evidence>
<dbReference type="KEGG" id="haad:MW046_07200"/>
<dbReference type="PROSITE" id="PS51257">
    <property type="entry name" value="PROKAR_LIPOPROTEIN"/>
    <property type="match status" value="1"/>
</dbReference>
<sequence length="262" mass="29003">METRRLSVLSLIFIVGLAGCSGMAPFGESENVTDTHDLSYPDGYNESGITDPETAVNQHKSVLRDSESLTLKLNATAQFSVLNGSLRFHAEQNTTSERGMLSMAGMVENNTFMEESEYNSNGTTYVMNKTEEEPVQYEAYQESFGSQPTFDEGYVSEWLTNATVGEPTQITHNGEQVFRYEVTDAAAAEPFGLDIDDNITLNDLNGTMLVDENGIVRSFSYTMNYTTADGTDKMLSADYRISDLNATTVEEPDWVETAKEQV</sequence>
<protein>
    <submittedName>
        <fullName evidence="1">Uncharacterized protein</fullName>
    </submittedName>
</protein>
<dbReference type="EMBL" id="CP096019">
    <property type="protein sequence ID" value="UPM41779.1"/>
    <property type="molecule type" value="Genomic_DNA"/>
</dbReference>